<evidence type="ECO:0000313" key="16">
    <source>
        <dbReference type="Proteomes" id="UP000093391"/>
    </source>
</evidence>
<dbReference type="InterPro" id="IPR000531">
    <property type="entry name" value="Beta-barrel_TonB"/>
</dbReference>
<dbReference type="InterPro" id="IPR012910">
    <property type="entry name" value="Plug_dom"/>
</dbReference>
<evidence type="ECO:0000256" key="12">
    <source>
        <dbReference type="RuleBase" id="RU003357"/>
    </source>
</evidence>
<comment type="similarity">
    <text evidence="2 10 12">Belongs to the TonB-dependent receptor family.</text>
</comment>
<keyword evidence="4 10" id="KW-1134">Transmembrane beta strand</keyword>
<protein>
    <recommendedName>
        <fullName evidence="17">TonB-dependent receptor</fullName>
    </recommendedName>
</protein>
<evidence type="ECO:0000259" key="14">
    <source>
        <dbReference type="Pfam" id="PF07715"/>
    </source>
</evidence>
<dbReference type="Pfam" id="PF07715">
    <property type="entry name" value="Plug"/>
    <property type="match status" value="1"/>
</dbReference>
<dbReference type="GO" id="GO:0015344">
    <property type="term" value="F:siderophore uptake transmembrane transporter activity"/>
    <property type="evidence" value="ECO:0007669"/>
    <property type="project" value="TreeGrafter"/>
</dbReference>
<evidence type="ECO:0008006" key="17">
    <source>
        <dbReference type="Google" id="ProtNLM"/>
    </source>
</evidence>
<evidence type="ECO:0000256" key="9">
    <source>
        <dbReference type="ARBA" id="ARBA00023237"/>
    </source>
</evidence>
<dbReference type="InterPro" id="IPR039426">
    <property type="entry name" value="TonB-dep_rcpt-like"/>
</dbReference>
<evidence type="ECO:0000256" key="4">
    <source>
        <dbReference type="ARBA" id="ARBA00022452"/>
    </source>
</evidence>
<dbReference type="PANTHER" id="PTHR30069">
    <property type="entry name" value="TONB-DEPENDENT OUTER MEMBRANE RECEPTOR"/>
    <property type="match status" value="1"/>
</dbReference>
<gene>
    <name evidence="15" type="ORF">BFG52_09835</name>
</gene>
<keyword evidence="8 10" id="KW-0472">Membrane</keyword>
<dbReference type="Pfam" id="PF00593">
    <property type="entry name" value="TonB_dep_Rec_b-barrel"/>
    <property type="match status" value="1"/>
</dbReference>
<dbReference type="PANTHER" id="PTHR30069:SF41">
    <property type="entry name" value="HEME_HEMOPEXIN UTILIZATION PROTEIN C"/>
    <property type="match status" value="1"/>
</dbReference>
<evidence type="ECO:0000256" key="6">
    <source>
        <dbReference type="ARBA" id="ARBA00022729"/>
    </source>
</evidence>
<keyword evidence="7 12" id="KW-0798">TonB box</keyword>
<evidence type="ECO:0000256" key="7">
    <source>
        <dbReference type="ARBA" id="ARBA00023077"/>
    </source>
</evidence>
<keyword evidence="9 10" id="KW-0998">Cell outer membrane</keyword>
<feature type="domain" description="TonB-dependent receptor-like beta-barrel" evidence="13">
    <location>
        <begin position="474"/>
        <end position="957"/>
    </location>
</feature>
<sequence length="986" mass="113093">MKIHQLLLIVSKKPAIFSMVFVIHCAYAESVDTHPASLGTANSPENVVNLETISLKAEQSKNALKYAANQSRDYLDQTKIDRLNLSNPADLITAVNGVYTGDSRNSGAIDPNIRGIQGQGRVPVFIDGSTQSLTANRAFGGVSERYYIDPNLISELWVDKGIANRKGVNSSVGGSISIKTLQAEDIISEGQEYGFMLKTKLANNSTKERFPDYYFGSYWGDHPSYNPDKPQEKYFPFDDTSMRLQAKDGDSSILSNFGQDCQFTVASAFKKNALAGVIAYSYSQRGNYFSGKHNRSFYENIDKSEDTIYDLTKIYEPGQEVANTFNQSKSLLAKLSYTPSDEHKLEVGYRSTDIRHGEIMPYRLVAHDHLKAGFQEFWPASHIDTQNYYLSYDYTPADNQWINLNTLLWHNRADTAMHNKSNTLYQFDYQGCVRNGRNPSRDHVACYLWDDALTEYKLNSSGLNLSNSMQLMPWLNFDINYFLSFHQRDSEDQEARSSNISYNNVKQLQHDFAFNFNLMPTDRWSIDVGFKKSMATAENPSRSNKDAKVMKNSAISYSLERHFTQADLEQLQRGEDIAGAVSASAFYNYYIRPYGDWDDLKLADGSFDLDELIYARGSTTLRDTVYWRPDDKGDYHIEDNPIFNGEVTQRYKDQNIQVGSNFIVGSLYEVERMAYETKQKLNSKWNPVLATRFKLNDQHSVYAKWAKEERLPSIFEFYPQFGSLEYIGFNLRSEKATNFELGYVSNFDQYFKDAESNFKLAYFTNTTDDVIDNDRRYLRNVGRLKTKGLELQFDYDNGRFFTELNHAYLHQQDFCQYGVDADKYVSGGDEIMQNIAYYYELDQNYQFQGIGFRGERHTNLCYRGGKASSYQATMVVPKHSFNATVGMRALDNRLEMGAKARWYSKYDGFYQDNLKQSDKQETLSNAPIGWGSTWLIDFFAQYRFNDNMQVNALVTNLSNQYYIDPLSRSNMPSPGRTFSLGLKANF</sequence>
<dbReference type="InterPro" id="IPR010917">
    <property type="entry name" value="TonB_rcpt_CS"/>
</dbReference>
<dbReference type="GO" id="GO:0044718">
    <property type="term" value="P:siderophore transmembrane transport"/>
    <property type="evidence" value="ECO:0007669"/>
    <property type="project" value="TreeGrafter"/>
</dbReference>
<evidence type="ECO:0000256" key="1">
    <source>
        <dbReference type="ARBA" id="ARBA00004571"/>
    </source>
</evidence>
<keyword evidence="6" id="KW-0732">Signal</keyword>
<dbReference type="InterPro" id="IPR037066">
    <property type="entry name" value="Plug_dom_sf"/>
</dbReference>
<dbReference type="Gene3D" id="2.170.130.10">
    <property type="entry name" value="TonB-dependent receptor, plug domain"/>
    <property type="match status" value="1"/>
</dbReference>
<evidence type="ECO:0000313" key="15">
    <source>
        <dbReference type="EMBL" id="AOA58622.1"/>
    </source>
</evidence>
<proteinExistence type="inferred from homology"/>
<keyword evidence="16" id="KW-1185">Reference proteome</keyword>
<dbReference type="RefSeq" id="WP_067555408.1">
    <property type="nucleotide sequence ID" value="NZ_CP016895.1"/>
</dbReference>
<dbReference type="PROSITE" id="PS52016">
    <property type="entry name" value="TONB_DEPENDENT_REC_3"/>
    <property type="match status" value="1"/>
</dbReference>
<evidence type="ECO:0000256" key="10">
    <source>
        <dbReference type="PROSITE-ProRule" id="PRU01360"/>
    </source>
</evidence>
<dbReference type="GO" id="GO:0009279">
    <property type="term" value="C:cell outer membrane"/>
    <property type="evidence" value="ECO:0007669"/>
    <property type="project" value="UniProtKB-SubCell"/>
</dbReference>
<keyword evidence="3 10" id="KW-0813">Transport</keyword>
<reference evidence="15 16" key="1">
    <citation type="submission" date="2016-08" db="EMBL/GenBank/DDBJ databases">
        <authorList>
            <person name="Seilhamer J.J."/>
        </authorList>
    </citation>
    <scope>NUCLEOTIDE SEQUENCE [LARGE SCALE GENOMIC DNA]</scope>
    <source>
        <strain evidence="15 16">BRTC-1</strain>
    </source>
</reference>
<evidence type="ECO:0000256" key="11">
    <source>
        <dbReference type="PROSITE-ProRule" id="PRU10144"/>
    </source>
</evidence>
<organism evidence="15 16">
    <name type="scientific">Acinetobacter larvae</name>
    <dbReference type="NCBI Taxonomy" id="1789224"/>
    <lineage>
        <taxon>Bacteria</taxon>
        <taxon>Pseudomonadati</taxon>
        <taxon>Pseudomonadota</taxon>
        <taxon>Gammaproteobacteria</taxon>
        <taxon>Moraxellales</taxon>
        <taxon>Moraxellaceae</taxon>
        <taxon>Acinetobacter</taxon>
    </lineage>
</organism>
<dbReference type="SUPFAM" id="SSF56935">
    <property type="entry name" value="Porins"/>
    <property type="match status" value="1"/>
</dbReference>
<dbReference type="STRING" id="1789224.BFG52_09835"/>
<dbReference type="EMBL" id="CP016895">
    <property type="protein sequence ID" value="AOA58622.1"/>
    <property type="molecule type" value="Genomic_DNA"/>
</dbReference>
<feature type="short sequence motif" description="TonB C-terminal box" evidence="11">
    <location>
        <begin position="969"/>
        <end position="986"/>
    </location>
</feature>
<accession>A0A1B2M0A1</accession>
<dbReference type="KEGG" id="ala:BFG52_09835"/>
<evidence type="ECO:0000256" key="2">
    <source>
        <dbReference type="ARBA" id="ARBA00009810"/>
    </source>
</evidence>
<keyword evidence="5 10" id="KW-0812">Transmembrane</keyword>
<dbReference type="Proteomes" id="UP000093391">
    <property type="component" value="Chromosome"/>
</dbReference>
<dbReference type="Gene3D" id="2.40.170.20">
    <property type="entry name" value="TonB-dependent receptor, beta-barrel domain"/>
    <property type="match status" value="2"/>
</dbReference>
<evidence type="ECO:0000256" key="3">
    <source>
        <dbReference type="ARBA" id="ARBA00022448"/>
    </source>
</evidence>
<name>A0A1B2M0A1_9GAMM</name>
<evidence type="ECO:0000256" key="5">
    <source>
        <dbReference type="ARBA" id="ARBA00022692"/>
    </source>
</evidence>
<dbReference type="InterPro" id="IPR036942">
    <property type="entry name" value="Beta-barrel_TonB_sf"/>
</dbReference>
<comment type="subcellular location">
    <subcellularLocation>
        <location evidence="1 10">Cell outer membrane</location>
        <topology evidence="1 10">Multi-pass membrane protein</topology>
    </subcellularLocation>
</comment>
<evidence type="ECO:0000256" key="8">
    <source>
        <dbReference type="ARBA" id="ARBA00023136"/>
    </source>
</evidence>
<dbReference type="OrthoDB" id="6046653at2"/>
<dbReference type="PROSITE" id="PS01156">
    <property type="entry name" value="TONB_DEPENDENT_REC_2"/>
    <property type="match status" value="1"/>
</dbReference>
<evidence type="ECO:0000259" key="13">
    <source>
        <dbReference type="Pfam" id="PF00593"/>
    </source>
</evidence>
<feature type="domain" description="TonB-dependent receptor plug" evidence="14">
    <location>
        <begin position="68"/>
        <end position="173"/>
    </location>
</feature>
<dbReference type="AlphaFoldDB" id="A0A1B2M0A1"/>